<comment type="caution">
    <text evidence="3">The sequence shown here is derived from an EMBL/GenBank/DDBJ whole genome shotgun (WGS) entry which is preliminary data.</text>
</comment>
<reference evidence="3 4" key="1">
    <citation type="submission" date="2021-03" db="EMBL/GenBank/DDBJ databases">
        <title>Genomic Encyclopedia of Type Strains, Phase IV (KMG-IV): sequencing the most valuable type-strain genomes for metagenomic binning, comparative biology and taxonomic classification.</title>
        <authorList>
            <person name="Goeker M."/>
        </authorList>
    </citation>
    <scope>NUCLEOTIDE SEQUENCE [LARGE SCALE GENOMIC DNA]</scope>
    <source>
        <strain evidence="3 4">DSM 3984</strain>
    </source>
</reference>
<dbReference type="PROSITE" id="PS51257">
    <property type="entry name" value="PROKAR_LIPOPROTEIN"/>
    <property type="match status" value="1"/>
</dbReference>
<dbReference type="RefSeq" id="WP_209796055.1">
    <property type="nucleotide sequence ID" value="NZ_JAGGJZ010000002.1"/>
</dbReference>
<evidence type="ECO:0000256" key="1">
    <source>
        <dbReference type="SAM" id="SignalP"/>
    </source>
</evidence>
<feature type="domain" description="DUF3887" evidence="2">
    <location>
        <begin position="38"/>
        <end position="126"/>
    </location>
</feature>
<evidence type="ECO:0000313" key="3">
    <source>
        <dbReference type="EMBL" id="MBP1889350.1"/>
    </source>
</evidence>
<accession>A0ABS4EZC3</accession>
<feature type="signal peptide" evidence="1">
    <location>
        <begin position="1"/>
        <end position="20"/>
    </location>
</feature>
<name>A0ABS4EZC3_9CLOT</name>
<dbReference type="Pfam" id="PF13026">
    <property type="entry name" value="DUF3887"/>
    <property type="match status" value="1"/>
</dbReference>
<evidence type="ECO:0000313" key="4">
    <source>
        <dbReference type="Proteomes" id="UP000783390"/>
    </source>
</evidence>
<keyword evidence="1" id="KW-0732">Signal</keyword>
<dbReference type="Proteomes" id="UP000783390">
    <property type="component" value="Unassembled WGS sequence"/>
</dbReference>
<feature type="chain" id="PRO_5047368695" description="DUF3887 domain-containing protein" evidence="1">
    <location>
        <begin position="21"/>
        <end position="130"/>
    </location>
</feature>
<dbReference type="Gene3D" id="3.10.450.590">
    <property type="match status" value="1"/>
</dbReference>
<organism evidence="3 4">
    <name type="scientific">Clostridium moniliforme</name>
    <dbReference type="NCBI Taxonomy" id="39489"/>
    <lineage>
        <taxon>Bacteria</taxon>
        <taxon>Bacillati</taxon>
        <taxon>Bacillota</taxon>
        <taxon>Clostridia</taxon>
        <taxon>Eubacteriales</taxon>
        <taxon>Clostridiaceae</taxon>
        <taxon>Clostridium</taxon>
    </lineage>
</organism>
<sequence length="130" mass="14475">MKKFVSILAILFCVSLFVGCGASKLSSNYSEDKLKSASEKVITNLNNGKYKDVINIGSDELKKQLPEAKLKEAFEGVKNKVGKYESIEKMSFQEKDGVAVVIAIAKYENGKVQFTLSYDKDMKLVGIYMK</sequence>
<proteinExistence type="predicted"/>
<dbReference type="EMBL" id="JAGGJZ010000002">
    <property type="protein sequence ID" value="MBP1889350.1"/>
    <property type="molecule type" value="Genomic_DNA"/>
</dbReference>
<protein>
    <recommendedName>
        <fullName evidence="2">DUF3887 domain-containing protein</fullName>
    </recommendedName>
</protein>
<evidence type="ECO:0000259" key="2">
    <source>
        <dbReference type="Pfam" id="PF13026"/>
    </source>
</evidence>
<gene>
    <name evidence="3" type="ORF">J2Z53_000931</name>
</gene>
<dbReference type="InterPro" id="IPR024981">
    <property type="entry name" value="DUF3887"/>
</dbReference>
<keyword evidence="4" id="KW-1185">Reference proteome</keyword>